<dbReference type="Pfam" id="PF04715">
    <property type="entry name" value="Anth_synt_I_N"/>
    <property type="match status" value="1"/>
</dbReference>
<dbReference type="PRINTS" id="PR00095">
    <property type="entry name" value="ANTSNTHASEI"/>
</dbReference>
<organism evidence="5 6">
    <name type="scientific">Spirosoma liriopis</name>
    <dbReference type="NCBI Taxonomy" id="2937440"/>
    <lineage>
        <taxon>Bacteria</taxon>
        <taxon>Pseudomonadati</taxon>
        <taxon>Bacteroidota</taxon>
        <taxon>Cytophagia</taxon>
        <taxon>Cytophagales</taxon>
        <taxon>Cytophagaceae</taxon>
        <taxon>Spirosoma</taxon>
    </lineage>
</organism>
<dbReference type="Gene3D" id="3.60.120.10">
    <property type="entry name" value="Anthranilate synthase"/>
    <property type="match status" value="1"/>
</dbReference>
<dbReference type="InterPro" id="IPR019999">
    <property type="entry name" value="Anth_synth_I-like"/>
</dbReference>
<dbReference type="Proteomes" id="UP001202180">
    <property type="component" value="Unassembled WGS sequence"/>
</dbReference>
<evidence type="ECO:0000256" key="2">
    <source>
        <dbReference type="ARBA" id="ARBA00022679"/>
    </source>
</evidence>
<dbReference type="PANTHER" id="PTHR11236:SF50">
    <property type="entry name" value="AMINODEOXYCHORISMATE SYNTHASE COMPONENT 1"/>
    <property type="match status" value="1"/>
</dbReference>
<dbReference type="NCBIfam" id="TIGR00553">
    <property type="entry name" value="pabB"/>
    <property type="match status" value="1"/>
</dbReference>
<dbReference type="SUPFAM" id="SSF56322">
    <property type="entry name" value="ADC synthase"/>
    <property type="match status" value="1"/>
</dbReference>
<dbReference type="EMBL" id="JALPRF010000002">
    <property type="protein sequence ID" value="MCK8492602.1"/>
    <property type="molecule type" value="Genomic_DNA"/>
</dbReference>
<gene>
    <name evidence="5" type="primary">pabB</name>
    <name evidence="5" type="ORF">M0L20_12115</name>
</gene>
<name>A0ABT0HKA4_9BACT</name>
<dbReference type="InterPro" id="IPR015890">
    <property type="entry name" value="Chorismate_C"/>
</dbReference>
<evidence type="ECO:0000313" key="5">
    <source>
        <dbReference type="EMBL" id="MCK8492602.1"/>
    </source>
</evidence>
<keyword evidence="6" id="KW-1185">Reference proteome</keyword>
<dbReference type="InterPro" id="IPR005801">
    <property type="entry name" value="ADC_synthase"/>
</dbReference>
<feature type="domain" description="Anthranilate synthase component I N-terminal" evidence="4">
    <location>
        <begin position="74"/>
        <end position="121"/>
    </location>
</feature>
<protein>
    <recommendedName>
        <fullName evidence="1">aminodeoxychorismate synthase</fullName>
        <ecNumber evidence="1">2.6.1.85</ecNumber>
    </recommendedName>
</protein>
<dbReference type="RefSeq" id="WP_248477208.1">
    <property type="nucleotide sequence ID" value="NZ_JALPRF010000002.1"/>
</dbReference>
<evidence type="ECO:0000259" key="4">
    <source>
        <dbReference type="Pfam" id="PF04715"/>
    </source>
</evidence>
<dbReference type="EC" id="2.6.1.85" evidence="1"/>
<feature type="domain" description="Chorismate-utilising enzyme C-terminal" evidence="3">
    <location>
        <begin position="168"/>
        <end position="424"/>
    </location>
</feature>
<dbReference type="Pfam" id="PF00425">
    <property type="entry name" value="Chorismate_bind"/>
    <property type="match status" value="1"/>
</dbReference>
<keyword evidence="2 5" id="KW-0808">Transferase</keyword>
<dbReference type="GO" id="GO:0046820">
    <property type="term" value="F:4-amino-4-deoxychorismate synthase activity"/>
    <property type="evidence" value="ECO:0007669"/>
    <property type="project" value="UniProtKB-EC"/>
</dbReference>
<accession>A0ABT0HKA4</accession>
<comment type="caution">
    <text evidence="5">The sequence shown here is derived from an EMBL/GenBank/DDBJ whole genome shotgun (WGS) entry which is preliminary data.</text>
</comment>
<reference evidence="5 6" key="1">
    <citation type="submission" date="2022-04" db="EMBL/GenBank/DDBJ databases">
        <title>Spirosoma sp. strain RP8 genome sequencing and assembly.</title>
        <authorList>
            <person name="Jung Y."/>
        </authorList>
    </citation>
    <scope>NUCLEOTIDE SEQUENCE [LARGE SCALE GENOMIC DNA]</scope>
    <source>
        <strain evidence="5 6">RP8</strain>
    </source>
</reference>
<evidence type="ECO:0000259" key="3">
    <source>
        <dbReference type="Pfam" id="PF00425"/>
    </source>
</evidence>
<sequence>MNTKRVAIDDALAFRWKALAWALDQQAHQHGFVAFLNNNKIAYPNDPFPNRLFVGAKRVVSFSDTDTFQELYKAHTEQPGFLVGYLGYDLKNELETLGSRNPNRLGLPNAYFVEPEWVIDFEEDGIIVWGGNDSDSLIEAIKLTGFQKEYVDKTAQRTSKNVQCRVTPEEYQANVRRIQQHIRAGDVYELNYCIEFFVEQVLLDPLTVYRALNERSPMPFSSLLKLGDQYSIGASPERFLKKQGPKILSQPIKGTIRRGRNAEEDVILREQLIHSEKERAENLMIVDLVRNDLARSAQTGSVQVDELFGIYGFQQVYQMISTVSATLRDTVTWADAIRHAFPMGSMTGAPKIRSMELIDELEVSRRGLYSGAIGFITPDGDFDFSVVIRTLLYDAQRQYASFSVGSAITYDAIPEQEWEECLLKARAIREVVESYLHAKRT</sequence>
<evidence type="ECO:0000256" key="1">
    <source>
        <dbReference type="ARBA" id="ARBA00013139"/>
    </source>
</evidence>
<keyword evidence="5" id="KW-0032">Aminotransferase</keyword>
<dbReference type="PANTHER" id="PTHR11236">
    <property type="entry name" value="AMINOBENZOATE/ANTHRANILATE SYNTHASE"/>
    <property type="match status" value="1"/>
</dbReference>
<dbReference type="InterPro" id="IPR006805">
    <property type="entry name" value="Anth_synth_I_N"/>
</dbReference>
<evidence type="ECO:0000313" key="6">
    <source>
        <dbReference type="Proteomes" id="UP001202180"/>
    </source>
</evidence>
<dbReference type="InterPro" id="IPR005802">
    <property type="entry name" value="ADC_synth_comp_1"/>
</dbReference>
<proteinExistence type="predicted"/>